<keyword evidence="4" id="KW-1185">Reference proteome</keyword>
<dbReference type="Gene3D" id="1.25.40.10">
    <property type="entry name" value="Tetratricopeptide repeat domain"/>
    <property type="match status" value="1"/>
</dbReference>
<reference evidence="3 4" key="1">
    <citation type="submission" date="2016-02" db="EMBL/GenBank/DDBJ databases">
        <authorList>
            <person name="Wen L."/>
            <person name="He K."/>
            <person name="Yang H."/>
        </authorList>
    </citation>
    <scope>NUCLEOTIDE SEQUENCE [LARGE SCALE GENOMIC DNA]</scope>
    <source>
        <strain evidence="3 4">CV41</strain>
    </source>
</reference>
<name>A0A139SMF0_9BACT</name>
<evidence type="ECO:0008006" key="5">
    <source>
        <dbReference type="Google" id="ProtNLM"/>
    </source>
</evidence>
<dbReference type="InterPro" id="IPR011990">
    <property type="entry name" value="TPR-like_helical_dom_sf"/>
</dbReference>
<comment type="caution">
    <text evidence="3">The sequence shown here is derived from an EMBL/GenBank/DDBJ whole genome shotgun (WGS) entry which is preliminary data.</text>
</comment>
<evidence type="ECO:0000256" key="1">
    <source>
        <dbReference type="SAM" id="MobiDB-lite"/>
    </source>
</evidence>
<keyword evidence="2" id="KW-0732">Signal</keyword>
<dbReference type="OrthoDB" id="196310at2"/>
<dbReference type="AlphaFoldDB" id="A0A139SMF0"/>
<dbReference type="RefSeq" id="WP_068711793.1">
    <property type="nucleotide sequence ID" value="NZ_LSZP01000035.1"/>
</dbReference>
<feature type="region of interest" description="Disordered" evidence="1">
    <location>
        <begin position="275"/>
        <end position="297"/>
    </location>
</feature>
<dbReference type="Proteomes" id="UP000071392">
    <property type="component" value="Unassembled WGS sequence"/>
</dbReference>
<feature type="signal peptide" evidence="2">
    <location>
        <begin position="1"/>
        <end position="30"/>
    </location>
</feature>
<dbReference type="EMBL" id="LSZP01000035">
    <property type="protein sequence ID" value="KXU35689.1"/>
    <property type="molecule type" value="Genomic_DNA"/>
</dbReference>
<accession>A0A139SMF0</accession>
<protein>
    <recommendedName>
        <fullName evidence="5">Outer membrane lipoprotein BamD-like domain-containing protein</fullName>
    </recommendedName>
</protein>
<proteinExistence type="predicted"/>
<organism evidence="3 4">
    <name type="scientific">Cephaloticoccus capnophilus</name>
    <dbReference type="NCBI Taxonomy" id="1548208"/>
    <lineage>
        <taxon>Bacteria</taxon>
        <taxon>Pseudomonadati</taxon>
        <taxon>Verrucomicrobiota</taxon>
        <taxon>Opitutia</taxon>
        <taxon>Opitutales</taxon>
        <taxon>Opitutaceae</taxon>
        <taxon>Cephaloticoccus</taxon>
    </lineage>
</organism>
<sequence length="297" mass="33143">MLTRRYAPTPALLLLCVFGFSLSATLPLRAANELETDPWQDALNVDYTTASRKLEKLHKEDPSDTRVAIAHAAALLARDPVTQKNILKARDLLLSLVADLPTSETRYRPLALYLLGRIDQDHIAPERLDSAREFYEQLRREYPGHELADQGTVQLALLLAMQAPDTPLEDAAAKVETFLPSVTADHAKRELHSIAGNLHWYVHQDAQTALPHLIAGRELGYEAFYRNSDVDIMIAGLAREIGLSELAAKHYRRFAAAVPRDTRAYTALRLASELEEQASQRKANASSRNETDTRSAE</sequence>
<gene>
    <name evidence="3" type="ORF">AXK12_04805</name>
</gene>
<feature type="chain" id="PRO_5007299324" description="Outer membrane lipoprotein BamD-like domain-containing protein" evidence="2">
    <location>
        <begin position="31"/>
        <end position="297"/>
    </location>
</feature>
<evidence type="ECO:0000313" key="4">
    <source>
        <dbReference type="Proteomes" id="UP000071392"/>
    </source>
</evidence>
<evidence type="ECO:0000256" key="2">
    <source>
        <dbReference type="SAM" id="SignalP"/>
    </source>
</evidence>
<evidence type="ECO:0000313" key="3">
    <source>
        <dbReference type="EMBL" id="KXU35689.1"/>
    </source>
</evidence>